<reference evidence="8" key="1">
    <citation type="submission" date="2016-10" db="EMBL/GenBank/DDBJ databases">
        <authorList>
            <person name="Varghese N."/>
            <person name="Submissions S."/>
        </authorList>
    </citation>
    <scope>NUCLEOTIDE SEQUENCE [LARGE SCALE GENOMIC DNA]</scope>
    <source>
        <strain evidence="8">CGMCC 4.5579</strain>
    </source>
</reference>
<evidence type="ECO:0000256" key="2">
    <source>
        <dbReference type="ARBA" id="ARBA00022729"/>
    </source>
</evidence>
<dbReference type="AlphaFoldDB" id="A0A1I5URD3"/>
<dbReference type="SUPFAM" id="SSF53474">
    <property type="entry name" value="alpha/beta-Hydrolases"/>
    <property type="match status" value="1"/>
</dbReference>
<evidence type="ECO:0000313" key="8">
    <source>
        <dbReference type="Proteomes" id="UP000198727"/>
    </source>
</evidence>
<dbReference type="PANTHER" id="PTHR43248:SF29">
    <property type="entry name" value="TRIPEPTIDYL AMINOPEPTIDASE"/>
    <property type="match status" value="1"/>
</dbReference>
<accession>A0A1I5URD3</accession>
<sequence length="537" mass="57000">MVSGLRSPARRAGAVAGTALLVTGLVGGGQAAAVEALDTNGAPVPELNWAPCPDDVAPEGYECATAEVPLSYRNPHGQSITLAVGRLPATDQANKLGTIFYNPGGPGGPGRIAPPLTPELHERFDIVGFDPRGIGASTPLSCFPNPEDARKLGGPFPITPAQERERVREVTEATEICGRNAGPLIDHMSTANVARDMDLLRQAVGEDMTSYYGISYGSHVGSVYANLFPERVGAVVIDAVLDPVEWTTGYRPEEWFHPFSYRLGSHLGAQRSLESFLDACSADERCAFREPGVDLLAKYNAILDRLLEGPLTITLPEGQPQEITYQLAVQSTLGALYSAAASPVLAEFLQALHDAARPDTWLSGPPVAALPPVPSTPYAPLRLGPEQGVAVMCADSSNPGNPYQWGRFARKADEDARGFGSQWTWLSVPCATWPGADKDRYTGPWNRDTANPVLVIGNGKGDPATPYEDARKTADMLGDARLLTLDTFGHGALGESACVDAAVSAYFADGTLPAEGTVCQPDRGPFDEPVMPEPARS</sequence>
<dbReference type="InterPro" id="IPR051601">
    <property type="entry name" value="Serine_prot/Carboxylest_S33"/>
</dbReference>
<keyword evidence="3 7" id="KW-0378">Hydrolase</keyword>
<dbReference type="STRING" id="587909.SAMN05421810_10485"/>
<feature type="domain" description="AB hydrolase-1" evidence="5">
    <location>
        <begin position="99"/>
        <end position="248"/>
    </location>
</feature>
<evidence type="ECO:0000259" key="5">
    <source>
        <dbReference type="Pfam" id="PF00561"/>
    </source>
</evidence>
<comment type="similarity">
    <text evidence="1">Belongs to the peptidase S33 family.</text>
</comment>
<dbReference type="Pfam" id="PF00561">
    <property type="entry name" value="Abhydrolase_1"/>
    <property type="match status" value="1"/>
</dbReference>
<feature type="domain" description="Peptidase S33 tripeptidyl aminopeptidase-like C-terminal" evidence="6">
    <location>
        <begin position="419"/>
        <end position="519"/>
    </location>
</feature>
<protein>
    <submittedName>
        <fullName evidence="7">Alpha/beta hydrolase fold</fullName>
    </submittedName>
</protein>
<dbReference type="InterPro" id="IPR013595">
    <property type="entry name" value="Pept_S33_TAP-like_C"/>
</dbReference>
<dbReference type="PANTHER" id="PTHR43248">
    <property type="entry name" value="2-SUCCINYL-6-HYDROXY-2,4-CYCLOHEXADIENE-1-CARBOXYLATE SYNTHASE"/>
    <property type="match status" value="1"/>
</dbReference>
<evidence type="ECO:0000256" key="3">
    <source>
        <dbReference type="ARBA" id="ARBA00022801"/>
    </source>
</evidence>
<evidence type="ECO:0000256" key="1">
    <source>
        <dbReference type="ARBA" id="ARBA00010088"/>
    </source>
</evidence>
<dbReference type="Proteomes" id="UP000198727">
    <property type="component" value="Unassembled WGS sequence"/>
</dbReference>
<keyword evidence="2" id="KW-0732">Signal</keyword>
<evidence type="ECO:0000313" key="7">
    <source>
        <dbReference type="EMBL" id="SFP97752.1"/>
    </source>
</evidence>
<dbReference type="Pfam" id="PF08386">
    <property type="entry name" value="Abhydrolase_4"/>
    <property type="match status" value="1"/>
</dbReference>
<keyword evidence="8" id="KW-1185">Reference proteome</keyword>
<dbReference type="InterPro" id="IPR029058">
    <property type="entry name" value="AB_hydrolase_fold"/>
</dbReference>
<dbReference type="InterPro" id="IPR000073">
    <property type="entry name" value="AB_hydrolase_1"/>
</dbReference>
<name>A0A1I5URD3_9PSEU</name>
<proteinExistence type="inferred from homology"/>
<gene>
    <name evidence="7" type="ORF">SAMN05421810_10485</name>
</gene>
<dbReference type="Gene3D" id="3.40.50.1820">
    <property type="entry name" value="alpha/beta hydrolase"/>
    <property type="match status" value="1"/>
</dbReference>
<dbReference type="EMBL" id="FOWW01000004">
    <property type="protein sequence ID" value="SFP97752.1"/>
    <property type="molecule type" value="Genomic_DNA"/>
</dbReference>
<evidence type="ECO:0000256" key="4">
    <source>
        <dbReference type="SAM" id="MobiDB-lite"/>
    </source>
</evidence>
<feature type="region of interest" description="Disordered" evidence="4">
    <location>
        <begin position="517"/>
        <end position="537"/>
    </location>
</feature>
<evidence type="ECO:0000259" key="6">
    <source>
        <dbReference type="Pfam" id="PF08386"/>
    </source>
</evidence>
<dbReference type="GO" id="GO:0016787">
    <property type="term" value="F:hydrolase activity"/>
    <property type="evidence" value="ECO:0007669"/>
    <property type="project" value="UniProtKB-KW"/>
</dbReference>
<organism evidence="7 8">
    <name type="scientific">Amycolatopsis arida</name>
    <dbReference type="NCBI Taxonomy" id="587909"/>
    <lineage>
        <taxon>Bacteria</taxon>
        <taxon>Bacillati</taxon>
        <taxon>Actinomycetota</taxon>
        <taxon>Actinomycetes</taxon>
        <taxon>Pseudonocardiales</taxon>
        <taxon>Pseudonocardiaceae</taxon>
        <taxon>Amycolatopsis</taxon>
    </lineage>
</organism>